<dbReference type="Proteomes" id="UP000282876">
    <property type="component" value="Unassembled WGS sequence"/>
</dbReference>
<gene>
    <name evidence="1" type="ORF">TUBRATIS_001530</name>
</gene>
<protein>
    <submittedName>
        <fullName evidence="1">Uncharacterized protein</fullName>
    </submittedName>
</protein>
<evidence type="ECO:0000313" key="1">
    <source>
        <dbReference type="EMBL" id="RVD93314.1"/>
    </source>
</evidence>
<keyword evidence="2" id="KW-1185">Reference proteome</keyword>
<reference evidence="1 2" key="1">
    <citation type="submission" date="2018-10" db="EMBL/GenBank/DDBJ databases">
        <title>Draft genome sequence of the microsporidian Tubulinosema ratisbonensis.</title>
        <authorList>
            <person name="Polonais V."/>
            <person name="Peyretaillade E."/>
            <person name="Niehus S."/>
            <person name="Wawrzyniak I."/>
            <person name="Franchet A."/>
            <person name="Gaspin C."/>
            <person name="Reichstadt M."/>
            <person name="Belser C."/>
            <person name="Labadie K."/>
            <person name="Delbac F."/>
            <person name="Ferrandon D."/>
        </authorList>
    </citation>
    <scope>NUCLEOTIDE SEQUENCE [LARGE SCALE GENOMIC DNA]</scope>
    <source>
        <strain evidence="1 2">Franzen</strain>
    </source>
</reference>
<organism evidence="1 2">
    <name type="scientific">Tubulinosema ratisbonensis</name>
    <dbReference type="NCBI Taxonomy" id="291195"/>
    <lineage>
        <taxon>Eukaryota</taxon>
        <taxon>Fungi</taxon>
        <taxon>Fungi incertae sedis</taxon>
        <taxon>Microsporidia</taxon>
        <taxon>Tubulinosematoidea</taxon>
        <taxon>Tubulinosematidae</taxon>
        <taxon>Tubulinosema</taxon>
    </lineage>
</organism>
<accession>A0A437AQ31</accession>
<evidence type="ECO:0000313" key="2">
    <source>
        <dbReference type="Proteomes" id="UP000282876"/>
    </source>
</evidence>
<proteinExistence type="predicted"/>
<dbReference type="AlphaFoldDB" id="A0A437AQ31"/>
<name>A0A437AQ31_9MICR</name>
<dbReference type="VEuPathDB" id="MicrosporidiaDB:TUBRATIS_001530"/>
<sequence length="285" mass="34071">MEEDLNILKKYEVLNSKTIKQALKESLKTKKISYIPYLIEPSYDLPDLSNHSTLEILKFLNHLFKSPQQFQKEIKKIGHILVKRKDLFFSFIQFIENKSFKEDSYYWYPDLEYTDIFSFICSLYEDISYFLLNYVAQQIILKKEINSKIISNFHNKINTNVSFQLGIMKKDLELLNKVKDYSPKSNLPIHSSTIFTKTIISHLYWCENVCDKFEFIHIELPVHKDREYFLCSCFSMIEVEFGEENKVTLLVSFKSFEGLLLKKEEIKMFWKEMGVIDDEWNFIIK</sequence>
<dbReference type="EMBL" id="RCSS01000049">
    <property type="protein sequence ID" value="RVD93314.1"/>
    <property type="molecule type" value="Genomic_DNA"/>
</dbReference>
<comment type="caution">
    <text evidence="1">The sequence shown here is derived from an EMBL/GenBank/DDBJ whole genome shotgun (WGS) entry which is preliminary data.</text>
</comment>
<dbReference type="OrthoDB" id="2190224at2759"/>